<proteinExistence type="predicted"/>
<evidence type="ECO:0000313" key="1">
    <source>
        <dbReference type="EMBL" id="JAH10518.1"/>
    </source>
</evidence>
<protein>
    <submittedName>
        <fullName evidence="1">Uncharacterized protein</fullName>
    </submittedName>
</protein>
<reference evidence="1" key="1">
    <citation type="submission" date="2014-11" db="EMBL/GenBank/DDBJ databases">
        <authorList>
            <person name="Amaro Gonzalez C."/>
        </authorList>
    </citation>
    <scope>NUCLEOTIDE SEQUENCE</scope>
</reference>
<accession>A0A0E9Q319</accession>
<sequence>MSVGVGGETEMFLPLQSLILLAQILG</sequence>
<name>A0A0E9Q319_ANGAN</name>
<organism evidence="1">
    <name type="scientific">Anguilla anguilla</name>
    <name type="common">European freshwater eel</name>
    <name type="synonym">Muraena anguilla</name>
    <dbReference type="NCBI Taxonomy" id="7936"/>
    <lineage>
        <taxon>Eukaryota</taxon>
        <taxon>Metazoa</taxon>
        <taxon>Chordata</taxon>
        <taxon>Craniata</taxon>
        <taxon>Vertebrata</taxon>
        <taxon>Euteleostomi</taxon>
        <taxon>Actinopterygii</taxon>
        <taxon>Neopterygii</taxon>
        <taxon>Teleostei</taxon>
        <taxon>Anguilliformes</taxon>
        <taxon>Anguillidae</taxon>
        <taxon>Anguilla</taxon>
    </lineage>
</organism>
<dbReference type="AlphaFoldDB" id="A0A0E9Q319"/>
<dbReference type="EMBL" id="GBXM01098059">
    <property type="protein sequence ID" value="JAH10518.1"/>
    <property type="molecule type" value="Transcribed_RNA"/>
</dbReference>
<reference evidence="1" key="2">
    <citation type="journal article" date="2015" name="Fish Shellfish Immunol.">
        <title>Early steps in the European eel (Anguilla anguilla)-Vibrio vulnificus interaction in the gills: Role of the RtxA13 toxin.</title>
        <authorList>
            <person name="Callol A."/>
            <person name="Pajuelo D."/>
            <person name="Ebbesson L."/>
            <person name="Teles M."/>
            <person name="MacKenzie S."/>
            <person name="Amaro C."/>
        </authorList>
    </citation>
    <scope>NUCLEOTIDE SEQUENCE</scope>
</reference>